<feature type="transmembrane region" description="Helical" evidence="1">
    <location>
        <begin position="51"/>
        <end position="69"/>
    </location>
</feature>
<evidence type="ECO:0000259" key="2">
    <source>
        <dbReference type="Pfam" id="PF14216"/>
    </source>
</evidence>
<dbReference type="InterPro" id="IPR013248">
    <property type="entry name" value="Psh3/Shr3"/>
</dbReference>
<gene>
    <name evidence="3" type="ORF">HFQ381_LOCUS15868</name>
    <name evidence="4" type="ORF">TSG867_LOCUS13707</name>
</gene>
<dbReference type="Proteomes" id="UP000663851">
    <property type="component" value="Unassembled WGS sequence"/>
</dbReference>
<name>A0A820K3B1_9BILA</name>
<evidence type="ECO:0000313" key="5">
    <source>
        <dbReference type="Proteomes" id="UP000663851"/>
    </source>
</evidence>
<feature type="transmembrane region" description="Helical" evidence="1">
    <location>
        <begin position="76"/>
        <end position="96"/>
    </location>
</feature>
<keyword evidence="1" id="KW-0472">Membrane</keyword>
<dbReference type="AlphaFoldDB" id="A0A820K3B1"/>
<dbReference type="Pfam" id="PF14216">
    <property type="entry name" value="DUF4326"/>
    <property type="match status" value="1"/>
</dbReference>
<dbReference type="Pfam" id="PF08229">
    <property type="entry name" value="SHR3_chaperone"/>
    <property type="match status" value="1"/>
</dbReference>
<evidence type="ECO:0000256" key="1">
    <source>
        <dbReference type="SAM" id="Phobius"/>
    </source>
</evidence>
<proteinExistence type="predicted"/>
<sequence>MVLAPCIISFALGLLCIDMFCDHYSLLPSPLNSFQLNTCVSYYENAFHQPWYTSLVTLVPMLIGAVIMLKNMMRSTYDMLSVPVFIAVVGIFLLRIQKYIQLLASDAQATNATKEGYLKHIAYDHSIIGALLILLLILQILAGKTAKVSTKKKIIMESEKKRKNIDDPVDIRSKFLKVDKPKIDTQPVSNLPKVVHLRRLKGKIVQDCDIYIGRACNMGGWRLSESKWHNPYSVKQYGRDGALDRYRKYIESNENNLLNDLHELAGKRLGCWCTPNRCHGDILRELFKKEVHQSIKPSGN</sequence>
<feature type="transmembrane region" description="Helical" evidence="1">
    <location>
        <begin position="127"/>
        <end position="146"/>
    </location>
</feature>
<keyword evidence="1" id="KW-1133">Transmembrane helix</keyword>
<dbReference type="InterPro" id="IPR025475">
    <property type="entry name" value="DUF4326"/>
</dbReference>
<accession>A0A820K3B1</accession>
<dbReference type="EMBL" id="CAJOBO010001098">
    <property type="protein sequence ID" value="CAF4337349.1"/>
    <property type="molecule type" value="Genomic_DNA"/>
</dbReference>
<organism evidence="3 5">
    <name type="scientific">Rotaria socialis</name>
    <dbReference type="NCBI Taxonomy" id="392032"/>
    <lineage>
        <taxon>Eukaryota</taxon>
        <taxon>Metazoa</taxon>
        <taxon>Spiralia</taxon>
        <taxon>Gnathifera</taxon>
        <taxon>Rotifera</taxon>
        <taxon>Eurotatoria</taxon>
        <taxon>Bdelloidea</taxon>
        <taxon>Philodinida</taxon>
        <taxon>Philodinidae</taxon>
        <taxon>Rotaria</taxon>
    </lineage>
</organism>
<keyword evidence="1" id="KW-0812">Transmembrane</keyword>
<evidence type="ECO:0000313" key="3">
    <source>
        <dbReference type="EMBL" id="CAF4337349.1"/>
    </source>
</evidence>
<feature type="domain" description="DUF4326" evidence="2">
    <location>
        <begin position="199"/>
        <end position="284"/>
    </location>
</feature>
<evidence type="ECO:0000313" key="4">
    <source>
        <dbReference type="EMBL" id="CAF4410747.1"/>
    </source>
</evidence>
<dbReference type="Proteomes" id="UP000663862">
    <property type="component" value="Unassembled WGS sequence"/>
</dbReference>
<comment type="caution">
    <text evidence="3">The sequence shown here is derived from an EMBL/GenBank/DDBJ whole genome shotgun (WGS) entry which is preliminary data.</text>
</comment>
<protein>
    <recommendedName>
        <fullName evidence="2">DUF4326 domain-containing protein</fullName>
    </recommendedName>
</protein>
<reference evidence="3" key="1">
    <citation type="submission" date="2021-02" db="EMBL/GenBank/DDBJ databases">
        <authorList>
            <person name="Nowell W R."/>
        </authorList>
    </citation>
    <scope>NUCLEOTIDE SEQUENCE</scope>
</reference>
<dbReference type="EMBL" id="CAJOBQ010000740">
    <property type="protein sequence ID" value="CAF4410747.1"/>
    <property type="molecule type" value="Genomic_DNA"/>
</dbReference>